<name>A0A191VZG2_PLAFA</name>
<dbReference type="SUPFAM" id="SSF140924">
    <property type="entry name" value="Duffy binding domain-like"/>
    <property type="match status" value="5"/>
</dbReference>
<feature type="non-terminal residue" evidence="6">
    <location>
        <position position="1"/>
    </location>
</feature>
<feature type="compositionally biased region" description="Acidic residues" evidence="1">
    <location>
        <begin position="1847"/>
        <end position="1886"/>
    </location>
</feature>
<evidence type="ECO:0000259" key="4">
    <source>
        <dbReference type="Pfam" id="PF18562"/>
    </source>
</evidence>
<dbReference type="InterPro" id="IPR054595">
    <property type="entry name" value="DBL_C"/>
</dbReference>
<feature type="domain" description="Duffy-antigen binding" evidence="3">
    <location>
        <begin position="1507"/>
        <end position="1654"/>
    </location>
</feature>
<feature type="non-terminal residue" evidence="6">
    <location>
        <position position="1886"/>
    </location>
</feature>
<feature type="domain" description="Duffy-antigen binding" evidence="3">
    <location>
        <begin position="694"/>
        <end position="865"/>
    </location>
</feature>
<dbReference type="VEuPathDB" id="PlasmoDB:PfSN01_120005700"/>
<dbReference type="GO" id="GO:0046789">
    <property type="term" value="F:host cell surface receptor binding"/>
    <property type="evidence" value="ECO:0007669"/>
    <property type="project" value="InterPro"/>
</dbReference>
<feature type="region of interest" description="Disordered" evidence="1">
    <location>
        <begin position="526"/>
        <end position="576"/>
    </location>
</feature>
<feature type="compositionally biased region" description="Basic and acidic residues" evidence="1">
    <location>
        <begin position="1795"/>
        <end position="1806"/>
    </location>
</feature>
<feature type="domain" description="Duffy-antigen binding" evidence="3">
    <location>
        <begin position="1092"/>
        <end position="1287"/>
    </location>
</feature>
<dbReference type="GO" id="GO:0016020">
    <property type="term" value="C:membrane"/>
    <property type="evidence" value="ECO:0007669"/>
    <property type="project" value="InterPro"/>
</dbReference>
<dbReference type="Pfam" id="PF03011">
    <property type="entry name" value="PFEMP"/>
    <property type="match status" value="1"/>
</dbReference>
<accession>A0A191VZG2</accession>
<evidence type="ECO:0000259" key="5">
    <source>
        <dbReference type="Pfam" id="PF22672"/>
    </source>
</evidence>
<dbReference type="VEuPathDB" id="PlasmoDB:PfGN01_060005900"/>
<feature type="domain" description="Duffy-binding-like" evidence="2">
    <location>
        <begin position="377"/>
        <end position="522"/>
    </location>
</feature>
<dbReference type="Pfam" id="PF18562">
    <property type="entry name" value="CIDR1_gamma"/>
    <property type="match status" value="1"/>
</dbReference>
<dbReference type="InterPro" id="IPR041480">
    <property type="entry name" value="CIDR1_gamma"/>
</dbReference>
<evidence type="ECO:0000259" key="2">
    <source>
        <dbReference type="Pfam" id="PF03011"/>
    </source>
</evidence>
<feature type="domain" description="Duffy-binding-like" evidence="5">
    <location>
        <begin position="121"/>
        <end position="265"/>
    </location>
</feature>
<dbReference type="Gene3D" id="1.20.1310.20">
    <property type="entry name" value="Duffy-antigen binding domain"/>
    <property type="match status" value="4"/>
</dbReference>
<gene>
    <name evidence="6" type="primary">var</name>
</gene>
<feature type="compositionally biased region" description="Acidic residues" evidence="1">
    <location>
        <begin position="537"/>
        <end position="548"/>
    </location>
</feature>
<dbReference type="VEuPathDB" id="PlasmoDB:PfML01_040005500"/>
<proteinExistence type="predicted"/>
<dbReference type="VEuPathDB" id="PlasmoDB:PfNF166_000017900"/>
<dbReference type="InterPro" id="IPR004258">
    <property type="entry name" value="DBL"/>
</dbReference>
<dbReference type="EMBL" id="KX154978">
    <property type="protein sequence ID" value="ANJ21098.1"/>
    <property type="molecule type" value="Genomic_DNA"/>
</dbReference>
<dbReference type="InterPro" id="IPR042202">
    <property type="entry name" value="Duffy-ag-bd_sf"/>
</dbReference>
<dbReference type="FunFam" id="1.20.58.830:FF:000021">
    <property type="entry name" value="Erythrocyte membrane protein 1, PfEMP1"/>
    <property type="match status" value="1"/>
</dbReference>
<feature type="domain" description="Cysteine-rich interdomain region 1 gamma" evidence="4">
    <location>
        <begin position="309"/>
        <end position="361"/>
    </location>
</feature>
<sequence>DIVRGKDLFLGDKQEKDNLQNNLKRIFKNIYDNLKDNEAVKTRYDNDEKDGNFYQLREDWWALNRKEVWKALTCSVPYEAYYFTYKSDTFRTFSGYWCGHKEGSVPTNLDYVPQFLRWFTEWAEDFCRIRKYKLEKVKKECRDEPNEKYCSGDGHDCTQTDLSHNKIFVDLDCPRCQDQCIKYNEWIEKKVKEFNKQKNKYDKEIGKSKTNSNKYYDKPFYETFGKKYKLVDSFIDTFKEGTNCSINSVEGKIDFKKPELIFSPSNYCETCPLYGVNCKDRSGKCIANNENVHKGKNGFNGQNNDDGKTTNIDIEMIDRRLQYMQKNLNTFFEKSCLLESVRNQKWTCKIFNKLDVCKINNFKKDIDIDEYITFKVLLERWLKDFLDGYNKSNRKIKLCTKNEENICVKDCKNKCKCVEEWIEKKEKAWNKIKTHYNKQNHGHEYPIGYKVRSSFEKKPLFSDFLKAMKGVKDIEGLQELEDCKEIQCQVEIIKKVNHDFITELLSGLQKKIKSCKNNHNENNGKECCDKLPKSVNDQDDDEDEDDEPSSPSSSSPSCGVPPPTPKNPCVSRDSSGAQITSVTDVIKEIQVKEQTQMLERSGKGGEVKTKGESALKGDIKKAKFNNGAKPNKLDGGKICDINTTHSNDSRLLLLRRRNRRGYKGPCAGKDNKKIRFNIGENWKTGGTVSSKDHVFLPPRREHFCTSNLEHLNMNNVNNNSNVNASFLVDVLLAAKYQAQHTMKDYQIPNDQEGKCRAIRYSFADLGDIIKGTDLWFENRGEKTTQRNLIKIFKKIKEHLKGIDTSKYTKTDGKHTQLRKDWWEANREEVWKAIQCSLKELKISTGDCKYNTRGVPFDDYIPQRLRWMTEWAEWYCKVQKEAYEELVTGCGECKGGKCMNGEAMCTKCKAACDNYNKKIKPWEEQWTKIKGKYEQLYQKATASGDASAKGSKDENVVEFLKILYEKNKDSNKIYATAAGYVHQEAPYMDCQKQTQFCEKKHGVTQPTGEDNTDKEYTFKQPPPEYKDACGCEDRIKEKVPEKKKEDACDIVKPLLDKNDGTIKIGGCNHKYYPSEESYPKWDCHNYIDTKYNGACMPPRRIKLCLYYLKELNFQTQTKEEELRKGFVKSAAVETFFAWNKYKKDKKKEQKTGVNPGDPDNELKSGTIPDEFKRIMFYTFGDYRDICLDTDISKKSGDVSNAKDNIKGVFSQPEGKSLSGKTRLVWWNEIKKDVWNGMLCALSYNNTHNSVDEETRKNLSDRNAYSTIKFSGDKTTTLEEFAEIPQFLRWMTEWSEHFCKKQSMTYKEVDTECNKCHVTHKGVRGGTTCANECAQCQKKCKEYKDFITNWNPEWTKQEEKYKHLYQQAQNVASVSKVITNQNEEHVVKYLKTLLPKSGGTDTTYNSAGKYVSQKGYIRDCDTQNKFDTNDSNDKNYAFEPYPYDHEDKCNCKIDTPSQEKQKEYDDVCNTVKEYIKDNNKEKNTLWRCNNKRYENWQRSTEQIDRNHKGACMPPRRKSLCIYKLTRDNDTKTIDQLKMSFIKSAALETYLAWEIYKENNKDAVKQLEKGEIPEGFKRIMFYTFGDFRDMCLGTDISAKVNEKRGVGKVEYSINKLFPKKDKTSDTERKELWNSIEKEVWEGMLCGLSHHIKNGKKEELTIKTEYNYETVTFDGTTKLEDFSKRPQFLRWFIEWGEHFCKEHTKELAKLVTACPHDTCTKGQESRTKCKNACENYKKWLKDWKDKYRTQNKKFNKDKTNKKYEKDPAAKEAHNASSARDYLKTQLQKLCDNGECKCMKEPSKEPKKTPDINDMPASLDDEPEEVKGRCTCQKAPQPNFAGRSLPGRDNVVTEDSEDEEEEEDDDDASSDEEPDEDDEDDEDGDEVEEEA</sequence>
<dbReference type="Pfam" id="PF22672">
    <property type="entry name" value="DBL_C"/>
    <property type="match status" value="2"/>
</dbReference>
<evidence type="ECO:0000313" key="6">
    <source>
        <dbReference type="EMBL" id="ANJ21098.1"/>
    </source>
</evidence>
<feature type="domain" description="Duffy-antigen binding" evidence="3">
    <location>
        <begin position="1"/>
        <end position="117"/>
    </location>
</feature>
<dbReference type="VEuPathDB" id="PlasmoDB:PfNF135_020027400"/>
<dbReference type="Gene3D" id="1.20.58.830">
    <property type="match status" value="4"/>
</dbReference>
<dbReference type="Pfam" id="PF05424">
    <property type="entry name" value="Duffy_binding"/>
    <property type="match status" value="4"/>
</dbReference>
<evidence type="ECO:0000256" key="1">
    <source>
        <dbReference type="SAM" id="MobiDB-lite"/>
    </source>
</evidence>
<feature type="region of interest" description="Disordered" evidence="1">
    <location>
        <begin position="1795"/>
        <end position="1886"/>
    </location>
</feature>
<dbReference type="Gene3D" id="1.20.58.1930">
    <property type="match status" value="1"/>
</dbReference>
<protein>
    <submittedName>
        <fullName evidence="6">Erythrocyte membrane protein 1</fullName>
    </submittedName>
</protein>
<feature type="compositionally biased region" description="Basic and acidic residues" evidence="1">
    <location>
        <begin position="1750"/>
        <end position="1769"/>
    </location>
</feature>
<evidence type="ECO:0000259" key="3">
    <source>
        <dbReference type="Pfam" id="PF05424"/>
    </source>
</evidence>
<feature type="region of interest" description="Disordered" evidence="1">
    <location>
        <begin position="1750"/>
        <end position="1774"/>
    </location>
</feature>
<dbReference type="InterPro" id="IPR008602">
    <property type="entry name" value="Duffy-antigen-binding"/>
</dbReference>
<reference evidence="6" key="1">
    <citation type="journal article" date="2016" name="EMBO Mol. Med.">
        <title>Plasmodium falciparum var genes expressed in children with severe malaria encode CIDRalpha1 domains.</title>
        <authorList>
            <person name="Jespersen J.S."/>
            <person name="Wang C.W."/>
            <person name="Mkumbaye S.I."/>
            <person name="Minja D.T."/>
            <person name="Petersen B."/>
            <person name="Turner L."/>
            <person name="Petersen J.E."/>
            <person name="Lusingu J.P."/>
            <person name="Theander T.G."/>
            <person name="Lavstsen T."/>
        </authorList>
    </citation>
    <scope>NUCLEOTIDE SEQUENCE</scope>
    <source>
        <strain evidence="6">2120-2</strain>
    </source>
</reference>
<organism evidence="6">
    <name type="scientific">Plasmodium falciparum</name>
    <name type="common">malaria parasite P. falciparum</name>
    <dbReference type="NCBI Taxonomy" id="5833"/>
    <lineage>
        <taxon>Eukaryota</taxon>
        <taxon>Sar</taxon>
        <taxon>Alveolata</taxon>
        <taxon>Apicomplexa</taxon>
        <taxon>Aconoidasida</taxon>
        <taxon>Haemosporida</taxon>
        <taxon>Plasmodiidae</taxon>
        <taxon>Plasmodium</taxon>
        <taxon>Plasmodium (Laverania)</taxon>
    </lineage>
</organism>
<feature type="domain" description="Duffy-binding-like" evidence="5">
    <location>
        <begin position="1291"/>
        <end position="1428"/>
    </location>
</feature>